<evidence type="ECO:0000256" key="2">
    <source>
        <dbReference type="ARBA" id="ARBA00023015"/>
    </source>
</evidence>
<dbReference type="RefSeq" id="WP_105594497.1">
    <property type="nucleotide sequence ID" value="NZ_PDET01000016.1"/>
</dbReference>
<accession>A0A2S9I7T5</accession>
<dbReference type="SUPFAM" id="SSF53850">
    <property type="entry name" value="Periplasmic binding protein-like II"/>
    <property type="match status" value="1"/>
</dbReference>
<dbReference type="OrthoDB" id="196624at2"/>
<sequence length="292" mass="32773">MAINFSLAQIEAFACVVESGSITHAAKRMNKDRTTVSELLDYLELDLGYALFDRHCRPFALTERGGLLYRRARLFLHEAQAFSYLAMQQQKQAPQTLTLSYDIFTPRTLLATLAEECRRQGVQLNLCYQDRQEAEQALQKGESDIGIYQAVNKSVSERFKWRAVGSIEMGVYASPSLFTHRPVSQLSLTACNQLIPNKGLEDHLARRLQIADRVQFVNDAMLLESLLGNGAGWAFLPVHLLEGRKSHIERIETEMGNSGIVHTMVAIWQPGQAGHPILNQVLDRITELFAAG</sequence>
<keyword evidence="3" id="KW-0238">DNA-binding</keyword>
<protein>
    <submittedName>
        <fullName evidence="6">LysR family transcriptional regulator</fullName>
    </submittedName>
</protein>
<evidence type="ECO:0000313" key="7">
    <source>
        <dbReference type="Proteomes" id="UP000239181"/>
    </source>
</evidence>
<comment type="similarity">
    <text evidence="1">Belongs to the LysR transcriptional regulatory family.</text>
</comment>
<feature type="domain" description="HTH lysR-type" evidence="5">
    <location>
        <begin position="5"/>
        <end position="62"/>
    </location>
</feature>
<keyword evidence="4" id="KW-0804">Transcription</keyword>
<gene>
    <name evidence="6" type="ORF">CQW29_19965</name>
</gene>
<dbReference type="Pfam" id="PF00126">
    <property type="entry name" value="HTH_1"/>
    <property type="match status" value="1"/>
</dbReference>
<comment type="caution">
    <text evidence="6">The sequence shown here is derived from an EMBL/GenBank/DDBJ whole genome shotgun (WGS) entry which is preliminary data.</text>
</comment>
<dbReference type="EMBL" id="PDET01000016">
    <property type="protein sequence ID" value="PRD13784.1"/>
    <property type="molecule type" value="Genomic_DNA"/>
</dbReference>
<dbReference type="PANTHER" id="PTHR30579">
    <property type="entry name" value="TRANSCRIPTIONAL REGULATOR"/>
    <property type="match status" value="1"/>
</dbReference>
<dbReference type="GO" id="GO:0003700">
    <property type="term" value="F:DNA-binding transcription factor activity"/>
    <property type="evidence" value="ECO:0007669"/>
    <property type="project" value="InterPro"/>
</dbReference>
<dbReference type="Pfam" id="PF03466">
    <property type="entry name" value="LysR_substrate"/>
    <property type="match status" value="1"/>
</dbReference>
<evidence type="ECO:0000259" key="5">
    <source>
        <dbReference type="PROSITE" id="PS50931"/>
    </source>
</evidence>
<evidence type="ECO:0000313" key="6">
    <source>
        <dbReference type="EMBL" id="PRD13784.1"/>
    </source>
</evidence>
<keyword evidence="2" id="KW-0805">Transcription regulation</keyword>
<name>A0A2S9I7T5_9GAMM</name>
<evidence type="ECO:0000256" key="3">
    <source>
        <dbReference type="ARBA" id="ARBA00023125"/>
    </source>
</evidence>
<dbReference type="Gene3D" id="1.10.10.10">
    <property type="entry name" value="Winged helix-like DNA-binding domain superfamily/Winged helix DNA-binding domain"/>
    <property type="match status" value="1"/>
</dbReference>
<dbReference type="Gene3D" id="3.40.190.290">
    <property type="match status" value="1"/>
</dbReference>
<dbReference type="Proteomes" id="UP000239181">
    <property type="component" value="Unassembled WGS sequence"/>
</dbReference>
<dbReference type="GO" id="GO:0003677">
    <property type="term" value="F:DNA binding"/>
    <property type="evidence" value="ECO:0007669"/>
    <property type="project" value="UniProtKB-KW"/>
</dbReference>
<dbReference type="AlphaFoldDB" id="A0A2S9I7T5"/>
<dbReference type="PROSITE" id="PS50931">
    <property type="entry name" value="HTH_LYSR"/>
    <property type="match status" value="1"/>
</dbReference>
<dbReference type="InterPro" id="IPR050176">
    <property type="entry name" value="LTTR"/>
</dbReference>
<dbReference type="SUPFAM" id="SSF46785">
    <property type="entry name" value="Winged helix' DNA-binding domain"/>
    <property type="match status" value="1"/>
</dbReference>
<evidence type="ECO:0000256" key="4">
    <source>
        <dbReference type="ARBA" id="ARBA00023163"/>
    </source>
</evidence>
<dbReference type="InterPro" id="IPR005119">
    <property type="entry name" value="LysR_subst-bd"/>
</dbReference>
<dbReference type="InterPro" id="IPR036388">
    <property type="entry name" value="WH-like_DNA-bd_sf"/>
</dbReference>
<keyword evidence="7" id="KW-1185">Reference proteome</keyword>
<dbReference type="InterPro" id="IPR000847">
    <property type="entry name" value="LysR_HTH_N"/>
</dbReference>
<evidence type="ECO:0000256" key="1">
    <source>
        <dbReference type="ARBA" id="ARBA00009437"/>
    </source>
</evidence>
<organism evidence="6 7">
    <name type="scientific">Pantoea coffeiphila</name>
    <dbReference type="NCBI Taxonomy" id="1465635"/>
    <lineage>
        <taxon>Bacteria</taxon>
        <taxon>Pseudomonadati</taxon>
        <taxon>Pseudomonadota</taxon>
        <taxon>Gammaproteobacteria</taxon>
        <taxon>Enterobacterales</taxon>
        <taxon>Erwiniaceae</taxon>
        <taxon>Pantoea</taxon>
    </lineage>
</organism>
<proteinExistence type="inferred from homology"/>
<dbReference type="InterPro" id="IPR036390">
    <property type="entry name" value="WH_DNA-bd_sf"/>
</dbReference>
<reference evidence="6 7" key="1">
    <citation type="submission" date="2017-10" db="EMBL/GenBank/DDBJ databases">
        <title>Draft genome of two endophytic bacteria isolated from 'guarana' Paullinia cupana (Mart.) Ducke.</title>
        <authorList>
            <person name="Siqueira K.A."/>
            <person name="Liotti R.G."/>
            <person name="Mendes T.A."/>
            <person name="Soares M.A."/>
        </authorList>
    </citation>
    <scope>NUCLEOTIDE SEQUENCE [LARGE SCALE GENOMIC DNA]</scope>
    <source>
        <strain evidence="6 7">342</strain>
    </source>
</reference>